<reference evidence="1 2" key="1">
    <citation type="journal article" date="2012" name="New Phytol.">
        <title>Insight into trade-off between wood decay and parasitism from the genome of a fungal forest pathogen.</title>
        <authorList>
            <person name="Olson A."/>
            <person name="Aerts A."/>
            <person name="Asiegbu F."/>
            <person name="Belbahri L."/>
            <person name="Bouzid O."/>
            <person name="Broberg A."/>
            <person name="Canback B."/>
            <person name="Coutinho P.M."/>
            <person name="Cullen D."/>
            <person name="Dalman K."/>
            <person name="Deflorio G."/>
            <person name="van Diepen L.T."/>
            <person name="Dunand C."/>
            <person name="Duplessis S."/>
            <person name="Durling M."/>
            <person name="Gonthier P."/>
            <person name="Grimwood J."/>
            <person name="Fossdal C.G."/>
            <person name="Hansson D."/>
            <person name="Henrissat B."/>
            <person name="Hietala A."/>
            <person name="Himmelstrand K."/>
            <person name="Hoffmeister D."/>
            <person name="Hogberg N."/>
            <person name="James T.Y."/>
            <person name="Karlsson M."/>
            <person name="Kohler A."/>
            <person name="Kues U."/>
            <person name="Lee Y.H."/>
            <person name="Lin Y.C."/>
            <person name="Lind M."/>
            <person name="Lindquist E."/>
            <person name="Lombard V."/>
            <person name="Lucas S."/>
            <person name="Lunden K."/>
            <person name="Morin E."/>
            <person name="Murat C."/>
            <person name="Park J."/>
            <person name="Raffaello T."/>
            <person name="Rouze P."/>
            <person name="Salamov A."/>
            <person name="Schmutz J."/>
            <person name="Solheim H."/>
            <person name="Stahlberg J."/>
            <person name="Velez H."/>
            <person name="de Vries R.P."/>
            <person name="Wiebenga A."/>
            <person name="Woodward S."/>
            <person name="Yakovlev I."/>
            <person name="Garbelotto M."/>
            <person name="Martin F."/>
            <person name="Grigoriev I.V."/>
            <person name="Stenlid J."/>
        </authorList>
    </citation>
    <scope>NUCLEOTIDE SEQUENCE [LARGE SCALE GENOMIC DNA]</scope>
    <source>
        <strain evidence="1 2">TC 32-1</strain>
    </source>
</reference>
<organism evidence="1 2">
    <name type="scientific">Heterobasidion irregulare (strain TC 32-1)</name>
    <dbReference type="NCBI Taxonomy" id="747525"/>
    <lineage>
        <taxon>Eukaryota</taxon>
        <taxon>Fungi</taxon>
        <taxon>Dikarya</taxon>
        <taxon>Basidiomycota</taxon>
        <taxon>Agaricomycotina</taxon>
        <taxon>Agaricomycetes</taxon>
        <taxon>Russulales</taxon>
        <taxon>Bondarzewiaceae</taxon>
        <taxon>Heterobasidion</taxon>
        <taxon>Heterobasidion annosum species complex</taxon>
    </lineage>
</organism>
<dbReference type="Proteomes" id="UP000030671">
    <property type="component" value="Unassembled WGS sequence"/>
</dbReference>
<dbReference type="GeneID" id="20672930"/>
<dbReference type="OrthoDB" id="3220023at2759"/>
<dbReference type="RefSeq" id="XP_009549979.1">
    <property type="nucleotide sequence ID" value="XM_009551684.1"/>
</dbReference>
<gene>
    <name evidence="1" type="ORF">HETIRDRAFT_411199</name>
</gene>
<evidence type="ECO:0000313" key="2">
    <source>
        <dbReference type="Proteomes" id="UP000030671"/>
    </source>
</evidence>
<dbReference type="HOGENOM" id="CLU_2996740_0_0_1"/>
<dbReference type="AlphaFoldDB" id="W4JWY4"/>
<accession>W4JWY4</accession>
<name>W4JWY4_HETIT</name>
<keyword evidence="2" id="KW-1185">Reference proteome</keyword>
<protein>
    <submittedName>
        <fullName evidence="1">Uncharacterized protein</fullName>
    </submittedName>
</protein>
<sequence>MGRYNYKSCHGIVHADIDQSSVAHGLWTKMGTPSPARPGKLVMVPDCYVDSSIAIGT</sequence>
<dbReference type="KEGG" id="hir:HETIRDRAFT_411199"/>
<evidence type="ECO:0000313" key="1">
    <source>
        <dbReference type="EMBL" id="ETW77969.1"/>
    </source>
</evidence>
<dbReference type="EMBL" id="KI925462">
    <property type="protein sequence ID" value="ETW77969.1"/>
    <property type="molecule type" value="Genomic_DNA"/>
</dbReference>
<dbReference type="InParanoid" id="W4JWY4"/>
<proteinExistence type="predicted"/>